<keyword evidence="2" id="KW-0863">Zinc-finger</keyword>
<evidence type="ECO:0000256" key="5">
    <source>
        <dbReference type="ARBA" id="ARBA00023163"/>
    </source>
</evidence>
<dbReference type="KEGG" id="qsa:O6P43_008120"/>
<dbReference type="Proteomes" id="UP001163823">
    <property type="component" value="Chromosome 4"/>
</dbReference>
<keyword evidence="5" id="KW-0804">Transcription</keyword>
<evidence type="ECO:0000313" key="9">
    <source>
        <dbReference type="Proteomes" id="UP001163823"/>
    </source>
</evidence>
<comment type="caution">
    <text evidence="8">The sequence shown here is derived from an EMBL/GenBank/DDBJ whole genome shotgun (WGS) entry which is preliminary data.</text>
</comment>
<dbReference type="AlphaFoldDB" id="A0AAD7M6A5"/>
<dbReference type="InterPro" id="IPR049914">
    <property type="entry name" value="PHD1-3/5-6"/>
</dbReference>
<reference evidence="8" key="1">
    <citation type="journal article" date="2023" name="Science">
        <title>Elucidation of the pathway for biosynthesis of saponin adjuvants from the soapbark tree.</title>
        <authorList>
            <person name="Reed J."/>
            <person name="Orme A."/>
            <person name="El-Demerdash A."/>
            <person name="Owen C."/>
            <person name="Martin L.B.B."/>
            <person name="Misra R.C."/>
            <person name="Kikuchi S."/>
            <person name="Rejzek M."/>
            <person name="Martin A.C."/>
            <person name="Harkess A."/>
            <person name="Leebens-Mack J."/>
            <person name="Louveau T."/>
            <person name="Stephenson M.J."/>
            <person name="Osbourn A."/>
        </authorList>
    </citation>
    <scope>NUCLEOTIDE SEQUENCE</scope>
    <source>
        <strain evidence="8">S10</strain>
    </source>
</reference>
<dbReference type="GO" id="GO:0140566">
    <property type="term" value="F:histone reader activity"/>
    <property type="evidence" value="ECO:0007669"/>
    <property type="project" value="InterPro"/>
</dbReference>
<protein>
    <submittedName>
        <fullName evidence="8">RING/FYVE/PHD zinc finger protein</fullName>
    </submittedName>
</protein>
<feature type="region of interest" description="Disordered" evidence="6">
    <location>
        <begin position="82"/>
        <end position="106"/>
    </location>
</feature>
<dbReference type="PANTHER" id="PTHR33304:SF18">
    <property type="entry name" value="CHROMATIN REGULATOR PHD FAMILY-RELATED"/>
    <property type="match status" value="1"/>
</dbReference>
<feature type="compositionally biased region" description="Basic residues" evidence="6">
    <location>
        <begin position="83"/>
        <end position="97"/>
    </location>
</feature>
<sequence>MGFPEALVFCRKCQVYAQHRYCLDQLPVIFIEDVTSYCDDCELKVAKSCIPDEISPLSDSINLKNVDANPAKRKLKYPINSLNRKKHRKRKKKKNQKQRHDVAGSVDKSKMCESDRFNSLQDEEKKYNGNSVRYQKSVKESEPVVRDGASDEVSASVQISQHATIDPSSIEESNCFSDAQPIIDPIWRGSFCICNQNMGMTCGIVGHLSSLACSRVHEEASLFPEVLRVELLHRSKVWPKGFPKCGPYDHNIALYFFPESERYVKIFDKLVYDVIRLDLALRAMFENAELLIFSSATC</sequence>
<dbReference type="InterPro" id="IPR056280">
    <property type="entry name" value="AIPP2-like_SPOC"/>
</dbReference>
<proteinExistence type="predicted"/>
<name>A0AAD7M6A5_QUISA</name>
<evidence type="ECO:0000256" key="3">
    <source>
        <dbReference type="ARBA" id="ARBA00022833"/>
    </source>
</evidence>
<dbReference type="PANTHER" id="PTHR33304">
    <property type="match status" value="1"/>
</dbReference>
<keyword evidence="4" id="KW-0805">Transcription regulation</keyword>
<feature type="domain" description="AIPP2-like SPOC-like" evidence="7">
    <location>
        <begin position="187"/>
        <end position="296"/>
    </location>
</feature>
<accession>A0AAD7M6A5</accession>
<gene>
    <name evidence="8" type="ORF">O6P43_008120</name>
</gene>
<evidence type="ECO:0000256" key="1">
    <source>
        <dbReference type="ARBA" id="ARBA00022723"/>
    </source>
</evidence>
<keyword evidence="1" id="KW-0479">Metal-binding</keyword>
<dbReference type="GO" id="GO:0034244">
    <property type="term" value="P:negative regulation of transcription elongation by RNA polymerase II"/>
    <property type="evidence" value="ECO:0007669"/>
    <property type="project" value="InterPro"/>
</dbReference>
<dbReference type="GO" id="GO:0008270">
    <property type="term" value="F:zinc ion binding"/>
    <property type="evidence" value="ECO:0007669"/>
    <property type="project" value="UniProtKB-KW"/>
</dbReference>
<evidence type="ECO:0000259" key="7">
    <source>
        <dbReference type="Pfam" id="PF23121"/>
    </source>
</evidence>
<evidence type="ECO:0000256" key="4">
    <source>
        <dbReference type="ARBA" id="ARBA00023015"/>
    </source>
</evidence>
<organism evidence="8 9">
    <name type="scientific">Quillaja saponaria</name>
    <name type="common">Soap bark tree</name>
    <dbReference type="NCBI Taxonomy" id="32244"/>
    <lineage>
        <taxon>Eukaryota</taxon>
        <taxon>Viridiplantae</taxon>
        <taxon>Streptophyta</taxon>
        <taxon>Embryophyta</taxon>
        <taxon>Tracheophyta</taxon>
        <taxon>Spermatophyta</taxon>
        <taxon>Magnoliopsida</taxon>
        <taxon>eudicotyledons</taxon>
        <taxon>Gunneridae</taxon>
        <taxon>Pentapetalae</taxon>
        <taxon>rosids</taxon>
        <taxon>fabids</taxon>
        <taxon>Fabales</taxon>
        <taxon>Quillajaceae</taxon>
        <taxon>Quillaja</taxon>
    </lineage>
</organism>
<evidence type="ECO:0000256" key="2">
    <source>
        <dbReference type="ARBA" id="ARBA00022771"/>
    </source>
</evidence>
<evidence type="ECO:0000313" key="8">
    <source>
        <dbReference type="EMBL" id="KAJ7969841.1"/>
    </source>
</evidence>
<keyword evidence="9" id="KW-1185">Reference proteome</keyword>
<evidence type="ECO:0000256" key="6">
    <source>
        <dbReference type="SAM" id="MobiDB-lite"/>
    </source>
</evidence>
<keyword evidence="3" id="KW-0862">Zinc</keyword>
<dbReference type="Pfam" id="PF23121">
    <property type="entry name" value="SPOC_AIPP2"/>
    <property type="match status" value="1"/>
</dbReference>
<dbReference type="EMBL" id="JARAOO010000004">
    <property type="protein sequence ID" value="KAJ7969841.1"/>
    <property type="molecule type" value="Genomic_DNA"/>
</dbReference>